<keyword evidence="2" id="KW-1185">Reference proteome</keyword>
<gene>
    <name evidence="1" type="ORF">KC19_VG210200</name>
</gene>
<name>A0A8T0HSS0_CERPU</name>
<dbReference type="AlphaFoldDB" id="A0A8T0HSS0"/>
<dbReference type="Proteomes" id="UP000822688">
    <property type="component" value="Chromosome V"/>
</dbReference>
<protein>
    <submittedName>
        <fullName evidence="1">Uncharacterized protein</fullName>
    </submittedName>
</protein>
<comment type="caution">
    <text evidence="1">The sequence shown here is derived from an EMBL/GenBank/DDBJ whole genome shotgun (WGS) entry which is preliminary data.</text>
</comment>
<dbReference type="EMBL" id="CM026426">
    <property type="protein sequence ID" value="KAG0573801.1"/>
    <property type="molecule type" value="Genomic_DNA"/>
</dbReference>
<evidence type="ECO:0000313" key="1">
    <source>
        <dbReference type="EMBL" id="KAG0573801.1"/>
    </source>
</evidence>
<evidence type="ECO:0000313" key="2">
    <source>
        <dbReference type="Proteomes" id="UP000822688"/>
    </source>
</evidence>
<dbReference type="PANTHER" id="PTHR48258">
    <property type="entry name" value="DUF4218 DOMAIN-CONTAINING PROTEIN-RELATED"/>
    <property type="match status" value="1"/>
</dbReference>
<proteinExistence type="predicted"/>
<organism evidence="1 2">
    <name type="scientific">Ceratodon purpureus</name>
    <name type="common">Fire moss</name>
    <name type="synonym">Dicranum purpureum</name>
    <dbReference type="NCBI Taxonomy" id="3225"/>
    <lineage>
        <taxon>Eukaryota</taxon>
        <taxon>Viridiplantae</taxon>
        <taxon>Streptophyta</taxon>
        <taxon>Embryophyta</taxon>
        <taxon>Bryophyta</taxon>
        <taxon>Bryophytina</taxon>
        <taxon>Bryopsida</taxon>
        <taxon>Dicranidae</taxon>
        <taxon>Pseudoditrichales</taxon>
        <taxon>Ditrichaceae</taxon>
        <taxon>Ceratodon</taxon>
    </lineage>
</organism>
<sequence length="240" mass="27763">MEERALLRGQNPRRLLSFADWIEDRVRLMGFNGENPSADLVTMSRLPSPLVKHHNLMWSFGYHFRTDEEDGRQHVSFDSGVAAIITQTYRLSRLDLNLIEVDLQYVGIIKDIMQVNYGHLKFNVLKCSWIKPDLEGEPTIREDKDGFWLVKHGARQSLDVEPYLMAAHARQKVVRYKEPRSCRVTDGIREATLSAPGRNSATHLRTATKVEVEMPPPAREPVQYPEEKIRDFVLCARKMY</sequence>
<reference evidence="1" key="1">
    <citation type="submission" date="2020-06" db="EMBL/GenBank/DDBJ databases">
        <title>WGS assembly of Ceratodon purpureus strain R40.</title>
        <authorList>
            <person name="Carey S.B."/>
            <person name="Jenkins J."/>
            <person name="Shu S."/>
            <person name="Lovell J.T."/>
            <person name="Sreedasyam A."/>
            <person name="Maumus F."/>
            <person name="Tiley G.P."/>
            <person name="Fernandez-Pozo N."/>
            <person name="Barry K."/>
            <person name="Chen C."/>
            <person name="Wang M."/>
            <person name="Lipzen A."/>
            <person name="Daum C."/>
            <person name="Saski C.A."/>
            <person name="Payton A.C."/>
            <person name="Mcbreen J.C."/>
            <person name="Conrad R.E."/>
            <person name="Kollar L.M."/>
            <person name="Olsson S."/>
            <person name="Huttunen S."/>
            <person name="Landis J.B."/>
            <person name="Wickett N.J."/>
            <person name="Johnson M.G."/>
            <person name="Rensing S.A."/>
            <person name="Grimwood J."/>
            <person name="Schmutz J."/>
            <person name="Mcdaniel S.F."/>
        </authorList>
    </citation>
    <scope>NUCLEOTIDE SEQUENCE</scope>
    <source>
        <strain evidence="1">R40</strain>
    </source>
</reference>
<accession>A0A8T0HSS0</accession>